<dbReference type="SUPFAM" id="SSF103473">
    <property type="entry name" value="MFS general substrate transporter"/>
    <property type="match status" value="1"/>
</dbReference>
<dbReference type="KEGG" id="bfz:BAU07_17210"/>
<dbReference type="Pfam" id="PF07690">
    <property type="entry name" value="MFS_1"/>
    <property type="match status" value="1"/>
</dbReference>
<dbReference type="RefSeq" id="WP_066659972.1">
    <property type="nucleotide sequence ID" value="NZ_CBCSCL010000004.1"/>
</dbReference>
<feature type="transmembrane region" description="Helical" evidence="7">
    <location>
        <begin position="298"/>
        <end position="317"/>
    </location>
</feature>
<feature type="transmembrane region" description="Helical" evidence="7">
    <location>
        <begin position="56"/>
        <end position="74"/>
    </location>
</feature>
<name>A0A193GH49_9BORD</name>
<evidence type="ECO:0000256" key="4">
    <source>
        <dbReference type="ARBA" id="ARBA00022692"/>
    </source>
</evidence>
<evidence type="ECO:0000256" key="3">
    <source>
        <dbReference type="ARBA" id="ARBA00022475"/>
    </source>
</evidence>
<feature type="transmembrane region" description="Helical" evidence="7">
    <location>
        <begin position="163"/>
        <end position="183"/>
    </location>
</feature>
<dbReference type="Gene3D" id="1.20.1250.20">
    <property type="entry name" value="MFS general substrate transporter like domains"/>
    <property type="match status" value="1"/>
</dbReference>
<evidence type="ECO:0000259" key="8">
    <source>
        <dbReference type="PROSITE" id="PS50850"/>
    </source>
</evidence>
<feature type="transmembrane region" description="Helical" evidence="7">
    <location>
        <begin position="358"/>
        <end position="379"/>
    </location>
</feature>
<feature type="transmembrane region" description="Helical" evidence="7">
    <location>
        <begin position="94"/>
        <end position="112"/>
    </location>
</feature>
<feature type="transmembrane region" description="Helical" evidence="7">
    <location>
        <begin position="391"/>
        <end position="414"/>
    </location>
</feature>
<evidence type="ECO:0000256" key="7">
    <source>
        <dbReference type="SAM" id="Phobius"/>
    </source>
</evidence>
<keyword evidence="2" id="KW-0813">Transport</keyword>
<feature type="transmembrane region" description="Helical" evidence="7">
    <location>
        <begin position="195"/>
        <end position="216"/>
    </location>
</feature>
<organism evidence="9 10">
    <name type="scientific">Bordetella flabilis</name>
    <dbReference type="NCBI Taxonomy" id="463014"/>
    <lineage>
        <taxon>Bacteria</taxon>
        <taxon>Pseudomonadati</taxon>
        <taxon>Pseudomonadota</taxon>
        <taxon>Betaproteobacteria</taxon>
        <taxon>Burkholderiales</taxon>
        <taxon>Alcaligenaceae</taxon>
        <taxon>Bordetella</taxon>
    </lineage>
</organism>
<feature type="transmembrane region" description="Helical" evidence="7">
    <location>
        <begin position="420"/>
        <end position="442"/>
    </location>
</feature>
<feature type="domain" description="Major facilitator superfamily (MFS) profile" evidence="8">
    <location>
        <begin position="22"/>
        <end position="446"/>
    </location>
</feature>
<keyword evidence="10" id="KW-1185">Reference proteome</keyword>
<feature type="transmembrane region" description="Helical" evidence="7">
    <location>
        <begin position="259"/>
        <end position="278"/>
    </location>
</feature>
<evidence type="ECO:0000256" key="2">
    <source>
        <dbReference type="ARBA" id="ARBA00022448"/>
    </source>
</evidence>
<dbReference type="Proteomes" id="UP000091926">
    <property type="component" value="Chromosome"/>
</dbReference>
<dbReference type="InterPro" id="IPR005829">
    <property type="entry name" value="Sugar_transporter_CS"/>
</dbReference>
<feature type="transmembrane region" description="Helical" evidence="7">
    <location>
        <begin position="329"/>
        <end position="346"/>
    </location>
</feature>
<evidence type="ECO:0000256" key="6">
    <source>
        <dbReference type="ARBA" id="ARBA00023136"/>
    </source>
</evidence>
<dbReference type="GO" id="GO:0005886">
    <property type="term" value="C:plasma membrane"/>
    <property type="evidence" value="ECO:0007669"/>
    <property type="project" value="UniProtKB-SubCell"/>
</dbReference>
<dbReference type="OrthoDB" id="6766492at2"/>
<dbReference type="EMBL" id="CP016172">
    <property type="protein sequence ID" value="ANN78619.1"/>
    <property type="molecule type" value="Genomic_DNA"/>
</dbReference>
<proteinExistence type="predicted"/>
<evidence type="ECO:0000313" key="10">
    <source>
        <dbReference type="Proteomes" id="UP000091926"/>
    </source>
</evidence>
<feature type="transmembrane region" description="Helical" evidence="7">
    <location>
        <begin position="20"/>
        <end position="44"/>
    </location>
</feature>
<dbReference type="PROSITE" id="PS00217">
    <property type="entry name" value="SUGAR_TRANSPORT_2"/>
    <property type="match status" value="1"/>
</dbReference>
<feature type="transmembrane region" description="Helical" evidence="7">
    <location>
        <begin position="118"/>
        <end position="142"/>
    </location>
</feature>
<evidence type="ECO:0000313" key="9">
    <source>
        <dbReference type="EMBL" id="ANN78619.1"/>
    </source>
</evidence>
<protein>
    <submittedName>
        <fullName evidence="9">MFS transporter</fullName>
    </submittedName>
</protein>
<gene>
    <name evidence="9" type="ORF">BAU07_17210</name>
</gene>
<reference evidence="9 10" key="1">
    <citation type="submission" date="2016-06" db="EMBL/GenBank/DDBJ databases">
        <title>Complete genome sequences of Bordetella bronchialis and Bordetella flabilis.</title>
        <authorList>
            <person name="LiPuma J.J."/>
            <person name="Spilker T."/>
        </authorList>
    </citation>
    <scope>NUCLEOTIDE SEQUENCE [LARGE SCALE GENOMIC DNA]</scope>
    <source>
        <strain evidence="9 10">AU10664</strain>
    </source>
</reference>
<dbReference type="STRING" id="463014.BAU07_17210"/>
<comment type="subcellular location">
    <subcellularLocation>
        <location evidence="1">Cell membrane</location>
        <topology evidence="1">Multi-pass membrane protein</topology>
    </subcellularLocation>
</comment>
<dbReference type="InterPro" id="IPR020846">
    <property type="entry name" value="MFS_dom"/>
</dbReference>
<evidence type="ECO:0000256" key="1">
    <source>
        <dbReference type="ARBA" id="ARBA00004651"/>
    </source>
</evidence>
<evidence type="ECO:0000256" key="5">
    <source>
        <dbReference type="ARBA" id="ARBA00022989"/>
    </source>
</evidence>
<keyword evidence="3" id="KW-1003">Cell membrane</keyword>
<dbReference type="InterPro" id="IPR011701">
    <property type="entry name" value="MFS"/>
</dbReference>
<dbReference type="AlphaFoldDB" id="A0A193GH49"/>
<sequence length="458" mass="47609">MSISAQHAAAHPAAGNRQVVGAVVASCLGWALDLFDLFVLLYVAPVVGRLFFPSEHAMLSLAAVYASFAVTLLMRPLGSALFGSYADRKGRKGAMILAVVGVGLTTAAFGLLPTVAQVGLLAPVLFIVLRLVQGIFVGGVVASTHTIGTESVAPKYRGAVSGLIGGGGAGIGALLASLTYMVMSYLFPGEQFDQWGWRCMFFTGIISSVLGVFIFNRLEESPLWKKLAAEKAARAEQARRQGTVDLARSPVRTLFSRDYRAVLGVNLLLTAGGGSAYYLTSGYLPTFLKVVNQVPSGVAAAILMISSVAVVIAAIGVGHLSSILGRKRTFMLVGVIQVVALPLLYLQMPAAPGAMTVGLYAVILSALGSSGYAPILIFLNERFPTAIRATGTGLSWNIGFAIGGMMPTFVSLVAKTPADLPVTLAIFGAGISLVFLLGAFIVPETLGRLEGSPAAGKA</sequence>
<keyword evidence="6 7" id="KW-0472">Membrane</keyword>
<dbReference type="PROSITE" id="PS50850">
    <property type="entry name" value="MFS"/>
    <property type="match status" value="1"/>
</dbReference>
<keyword evidence="4 7" id="KW-0812">Transmembrane</keyword>
<dbReference type="InterPro" id="IPR036259">
    <property type="entry name" value="MFS_trans_sf"/>
</dbReference>
<accession>A0A193GH49</accession>
<dbReference type="GO" id="GO:0022857">
    <property type="term" value="F:transmembrane transporter activity"/>
    <property type="evidence" value="ECO:0007669"/>
    <property type="project" value="InterPro"/>
</dbReference>
<dbReference type="PANTHER" id="PTHR43045">
    <property type="entry name" value="SHIKIMATE TRANSPORTER"/>
    <property type="match status" value="1"/>
</dbReference>
<dbReference type="PANTHER" id="PTHR43045:SF1">
    <property type="entry name" value="SHIKIMATE TRANSPORTER"/>
    <property type="match status" value="1"/>
</dbReference>
<keyword evidence="5 7" id="KW-1133">Transmembrane helix</keyword>